<name>A0ABR6W0W3_9BACT</name>
<sequence>MKLFILTCLVTLMLGRCTETNIASSAENATSDPLTIRTGTSFGMCVGYCQHDYVVNGTTVTLTQNGTRTQASSPTKTCQTTLTSADWDALKALVNIDSFSSQPETIGCPDCADGGAEYVELAMGDRKHRVTFSYNKTIPGSEALVDALRKRREAFPACP</sequence>
<organism evidence="1 2">
    <name type="scientific">Spirosoma utsteinense</name>
    <dbReference type="NCBI Taxonomy" id="2585773"/>
    <lineage>
        <taxon>Bacteria</taxon>
        <taxon>Pseudomonadati</taxon>
        <taxon>Bacteroidota</taxon>
        <taxon>Cytophagia</taxon>
        <taxon>Cytophagales</taxon>
        <taxon>Cytophagaceae</taxon>
        <taxon>Spirosoma</taxon>
    </lineage>
</organism>
<proteinExistence type="predicted"/>
<evidence type="ECO:0000313" key="2">
    <source>
        <dbReference type="Proteomes" id="UP000700732"/>
    </source>
</evidence>
<gene>
    <name evidence="1" type="ORF">FH603_709</name>
</gene>
<evidence type="ECO:0000313" key="1">
    <source>
        <dbReference type="EMBL" id="MBC3790224.1"/>
    </source>
</evidence>
<dbReference type="RefSeq" id="WP_186736062.1">
    <property type="nucleotide sequence ID" value="NZ_VFIA01000003.1"/>
</dbReference>
<reference evidence="1 2" key="1">
    <citation type="submission" date="2019-06" db="EMBL/GenBank/DDBJ databases">
        <title>Spirosoma utsteinense sp. nov. isolated from Antarctic ice-free soils.</title>
        <authorList>
            <person name="Tahon G."/>
        </authorList>
    </citation>
    <scope>NUCLEOTIDE SEQUENCE [LARGE SCALE GENOMIC DNA]</scope>
    <source>
        <strain evidence="1 2">LMG 31447</strain>
    </source>
</reference>
<keyword evidence="2" id="KW-1185">Reference proteome</keyword>
<comment type="caution">
    <text evidence="1">The sequence shown here is derived from an EMBL/GenBank/DDBJ whole genome shotgun (WGS) entry which is preliminary data.</text>
</comment>
<dbReference type="Proteomes" id="UP000700732">
    <property type="component" value="Unassembled WGS sequence"/>
</dbReference>
<dbReference type="EMBL" id="VFIA01000003">
    <property type="protein sequence ID" value="MBC3790224.1"/>
    <property type="molecule type" value="Genomic_DNA"/>
</dbReference>
<protein>
    <submittedName>
        <fullName evidence="1">Uncharacterized protein</fullName>
    </submittedName>
</protein>
<accession>A0ABR6W0W3</accession>